<dbReference type="Proteomes" id="UP000234420">
    <property type="component" value="Unassembled WGS sequence"/>
</dbReference>
<proteinExistence type="predicted"/>
<reference evidence="1 2" key="1">
    <citation type="journal article" date="2018" name="Syst. Appl. Microbiol.">
        <title>Photobacterium carnosum sp. nov., isolated from spoiled modified atmosphere packaged poultry meat.</title>
        <authorList>
            <person name="Hilgarth M."/>
            <person name="Fuertes S."/>
            <person name="Ehrmann M."/>
            <person name="Vogel R.F."/>
        </authorList>
    </citation>
    <scope>NUCLEOTIDE SEQUENCE [LARGE SCALE GENOMIC DNA]</scope>
    <source>
        <strain evidence="1 2">TMW 2.2021</strain>
    </source>
</reference>
<name>A0A2N4UMF2_9GAMM</name>
<comment type="caution">
    <text evidence="1">The sequence shown here is derived from an EMBL/GenBank/DDBJ whole genome shotgun (WGS) entry which is preliminary data.</text>
</comment>
<dbReference type="AlphaFoldDB" id="A0A2N4UMF2"/>
<dbReference type="RefSeq" id="WP_101770253.1">
    <property type="nucleotide sequence ID" value="NZ_BPPU01000002.1"/>
</dbReference>
<accession>A0A2N4UMF2</accession>
<sequence length="99" mass="11797">MKIHKLRLKRLQLAEEDAKKYNMDIRFLWLSSLSPNSRKCHVIRHGQVYTVKNIIDFYSNKENIKDCTCSFSEVINGDVPEKLLTRINKQKEEWIKENS</sequence>
<organism evidence="1 2">
    <name type="scientific">Photobacterium carnosum</name>
    <dbReference type="NCBI Taxonomy" id="2023717"/>
    <lineage>
        <taxon>Bacteria</taxon>
        <taxon>Pseudomonadati</taxon>
        <taxon>Pseudomonadota</taxon>
        <taxon>Gammaproteobacteria</taxon>
        <taxon>Vibrionales</taxon>
        <taxon>Vibrionaceae</taxon>
        <taxon>Photobacterium</taxon>
    </lineage>
</organism>
<evidence type="ECO:0000313" key="2">
    <source>
        <dbReference type="Proteomes" id="UP000234420"/>
    </source>
</evidence>
<protein>
    <submittedName>
        <fullName evidence="1">Uncharacterized protein</fullName>
    </submittedName>
</protein>
<dbReference type="EMBL" id="NPIB01000036">
    <property type="protein sequence ID" value="PLC56186.1"/>
    <property type="molecule type" value="Genomic_DNA"/>
</dbReference>
<evidence type="ECO:0000313" key="1">
    <source>
        <dbReference type="EMBL" id="PLC56186.1"/>
    </source>
</evidence>
<keyword evidence="2" id="KW-1185">Reference proteome</keyword>
<gene>
    <name evidence="1" type="ORF">CIK00_19555</name>
</gene>